<dbReference type="Pfam" id="PF13620">
    <property type="entry name" value="CarboxypepD_reg"/>
    <property type="match status" value="1"/>
</dbReference>
<proteinExistence type="predicted"/>
<reference evidence="1 2" key="1">
    <citation type="submission" date="2019-08" db="EMBL/GenBank/DDBJ databases">
        <authorList>
            <person name="Dhanesh K."/>
            <person name="Kumar G."/>
            <person name="Sasikala C."/>
            <person name="Venkata Ramana C."/>
        </authorList>
    </citation>
    <scope>NUCLEOTIDE SEQUENCE [LARGE SCALE GENOMIC DNA]</scope>
    <source>
        <strain evidence="1 2">JC645</strain>
    </source>
</reference>
<evidence type="ECO:0000313" key="2">
    <source>
        <dbReference type="Proteomes" id="UP000324479"/>
    </source>
</evidence>
<dbReference type="InterPro" id="IPR008969">
    <property type="entry name" value="CarboxyPept-like_regulatory"/>
</dbReference>
<evidence type="ECO:0000313" key="1">
    <source>
        <dbReference type="EMBL" id="KAA5547264.1"/>
    </source>
</evidence>
<comment type="caution">
    <text evidence="1">The sequence shown here is derived from an EMBL/GenBank/DDBJ whole genome shotgun (WGS) entry which is preliminary data.</text>
</comment>
<protein>
    <recommendedName>
        <fullName evidence="3">Carboxypeptidase family protein</fullName>
    </recommendedName>
</protein>
<gene>
    <name evidence="1" type="ORF">FYK55_02380</name>
</gene>
<name>A0A5M6DI85_9BACT</name>
<sequence length="744" mass="81243">MVGKCFGTADSAAASSGCVRSVFSTGMGSVRNRSLFSPGVVGALAFTAFTIALGTPLHAADDKRQEKQERTLVAGTVVDVGGKQSVGARVWLIDGGKGLTLAEAACDASGRFELSPQKSSSYLAMVCFLRAESTDGKAMSLAPIGTVKDGQFVFPESQFELKLSPIIRPKIAIQNAGGKPVKDCPVILQAGFFKLLLRQTTGPDGIATFKIPTAATVSQLYAWKDRVGFAFRSYTPDPRGNAANSEAPPDFDPERTTLRLSGFRSVKIRLVDGDNQPLEGHTIYPWLINSPERVSAINLSLMQHDFTSTTDEDGVAQFDWIPDWQTRMMTFWNSGQPGWTHRRVTVDPNAVPAGGGIHATLKIEKLIPFSGRVMDQQGNPVPDATVTLAGEHGERHSSTPRTDAQGRYEIKVPPRMNFLITAKQMSGDRTVAIADTMVGLVIDKPVQAPDLVLRKPTIVSGVLRSSDGDPVPGERIISYHYGMTYSELPAQLQQQLSRPRGQMQPIAFNDATTDEQGRFEFALGNGSYDFRPPNQKSAKKLDITDGEPQSIELTYEKEEAPQNTFEGQIVLPDGTPVEGIVVEAVTENYRHGWKTTTDKNGEFSVQEYGGRKSIRAVTKDQTHGAIVSVAENESSQTVTLQPTCGARLTLLDKQGDPVAFRMIKLSETVYRSPRGSFRTRSFGTAKTDGEGVVEFTRLIPNVTYRCYFADHERLGRRQILARFEVQPGDVYEATANVTVDRPEP</sequence>
<dbReference type="EMBL" id="VWOX01000001">
    <property type="protein sequence ID" value="KAA5547264.1"/>
    <property type="molecule type" value="Genomic_DNA"/>
</dbReference>
<organism evidence="1 2">
    <name type="scientific">Roseiconus nitratireducens</name>
    <dbReference type="NCBI Taxonomy" id="2605748"/>
    <lineage>
        <taxon>Bacteria</taxon>
        <taxon>Pseudomonadati</taxon>
        <taxon>Planctomycetota</taxon>
        <taxon>Planctomycetia</taxon>
        <taxon>Pirellulales</taxon>
        <taxon>Pirellulaceae</taxon>
        <taxon>Roseiconus</taxon>
    </lineage>
</organism>
<accession>A0A5M6DI85</accession>
<dbReference type="AlphaFoldDB" id="A0A5M6DI85"/>
<dbReference type="Gene3D" id="2.60.40.1120">
    <property type="entry name" value="Carboxypeptidase-like, regulatory domain"/>
    <property type="match status" value="1"/>
</dbReference>
<keyword evidence="2" id="KW-1185">Reference proteome</keyword>
<evidence type="ECO:0008006" key="3">
    <source>
        <dbReference type="Google" id="ProtNLM"/>
    </source>
</evidence>
<dbReference type="Proteomes" id="UP000324479">
    <property type="component" value="Unassembled WGS sequence"/>
</dbReference>
<dbReference type="SUPFAM" id="SSF49464">
    <property type="entry name" value="Carboxypeptidase regulatory domain-like"/>
    <property type="match status" value="2"/>
</dbReference>